<feature type="compositionally biased region" description="Basic and acidic residues" evidence="1">
    <location>
        <begin position="195"/>
        <end position="204"/>
    </location>
</feature>
<feature type="compositionally biased region" description="Pro residues" evidence="1">
    <location>
        <begin position="1"/>
        <end position="12"/>
    </location>
</feature>
<organism evidence="3 4">
    <name type="scientific">Cephalotrichum gorgonifer</name>
    <dbReference type="NCBI Taxonomy" id="2041049"/>
    <lineage>
        <taxon>Eukaryota</taxon>
        <taxon>Fungi</taxon>
        <taxon>Dikarya</taxon>
        <taxon>Ascomycota</taxon>
        <taxon>Pezizomycotina</taxon>
        <taxon>Sordariomycetes</taxon>
        <taxon>Hypocreomycetidae</taxon>
        <taxon>Microascales</taxon>
        <taxon>Microascaceae</taxon>
        <taxon>Cephalotrichum</taxon>
    </lineage>
</organism>
<dbReference type="EMBL" id="ONZQ02000022">
    <property type="protein sequence ID" value="SPO07615.1"/>
    <property type="molecule type" value="Genomic_DNA"/>
</dbReference>
<sequence>MASEPPHGPQVPDPTGQQQPQQLPAVATAAAGENVPPPPSKPPRAARKRQSSPHTRTRIVTERESGATLRALADKYDLAVSTVRGIILRYPTQKSAVSNNKSGRPQAFSAGDKRRILDVVAQDPSASCKDIKERTGLGCHSRTILRYLKKEGITYSTTGSRPKLTGETIRKRVLVALKNVEEASSKGGGEAGGEAVREEVVQEK</sequence>
<dbReference type="GO" id="GO:0006313">
    <property type="term" value="P:DNA transposition"/>
    <property type="evidence" value="ECO:0007669"/>
    <property type="project" value="InterPro"/>
</dbReference>
<dbReference type="Proteomes" id="UP001187682">
    <property type="component" value="Unassembled WGS sequence"/>
</dbReference>
<comment type="caution">
    <text evidence="3">The sequence shown here is derived from an EMBL/GenBank/DDBJ whole genome shotgun (WGS) entry which is preliminary data.</text>
</comment>
<reference evidence="3" key="1">
    <citation type="submission" date="2018-03" db="EMBL/GenBank/DDBJ databases">
        <authorList>
            <person name="Guldener U."/>
        </authorList>
    </citation>
    <scope>NUCLEOTIDE SEQUENCE</scope>
</reference>
<proteinExistence type="predicted"/>
<dbReference type="AlphaFoldDB" id="A0AAE8N9E4"/>
<evidence type="ECO:0000256" key="1">
    <source>
        <dbReference type="SAM" id="MobiDB-lite"/>
    </source>
</evidence>
<dbReference type="GO" id="GO:0015074">
    <property type="term" value="P:DNA integration"/>
    <property type="evidence" value="ECO:0007669"/>
    <property type="project" value="InterPro"/>
</dbReference>
<feature type="domain" description="Transposase Tc1-like" evidence="2">
    <location>
        <begin position="113"/>
        <end position="179"/>
    </location>
</feature>
<evidence type="ECO:0000313" key="3">
    <source>
        <dbReference type="EMBL" id="SPO07615.1"/>
    </source>
</evidence>
<dbReference type="InterPro" id="IPR002492">
    <property type="entry name" value="Transposase_Tc1-like"/>
</dbReference>
<dbReference type="GO" id="GO:0003677">
    <property type="term" value="F:DNA binding"/>
    <property type="evidence" value="ECO:0007669"/>
    <property type="project" value="InterPro"/>
</dbReference>
<evidence type="ECO:0000313" key="4">
    <source>
        <dbReference type="Proteomes" id="UP001187682"/>
    </source>
</evidence>
<dbReference type="SUPFAM" id="SSF46689">
    <property type="entry name" value="Homeodomain-like"/>
    <property type="match status" value="1"/>
</dbReference>
<evidence type="ECO:0000259" key="2">
    <source>
        <dbReference type="Pfam" id="PF01498"/>
    </source>
</evidence>
<feature type="compositionally biased region" description="Basic residues" evidence="1">
    <location>
        <begin position="44"/>
        <end position="57"/>
    </location>
</feature>
<protein>
    <recommendedName>
        <fullName evidence="2">Transposase Tc1-like domain-containing protein</fullName>
    </recommendedName>
</protein>
<dbReference type="Pfam" id="PF01498">
    <property type="entry name" value="HTH_Tnp_Tc3_2"/>
    <property type="match status" value="1"/>
</dbReference>
<gene>
    <name evidence="3" type="ORF">DNG_10310</name>
</gene>
<dbReference type="InterPro" id="IPR036388">
    <property type="entry name" value="WH-like_DNA-bd_sf"/>
</dbReference>
<feature type="region of interest" description="Disordered" evidence="1">
    <location>
        <begin position="1"/>
        <end position="57"/>
    </location>
</feature>
<feature type="region of interest" description="Disordered" evidence="1">
    <location>
        <begin position="183"/>
        <end position="204"/>
    </location>
</feature>
<dbReference type="InterPro" id="IPR009057">
    <property type="entry name" value="Homeodomain-like_sf"/>
</dbReference>
<dbReference type="Gene3D" id="1.10.10.10">
    <property type="entry name" value="Winged helix-like DNA-binding domain superfamily/Winged helix DNA-binding domain"/>
    <property type="match status" value="1"/>
</dbReference>
<keyword evidence="4" id="KW-1185">Reference proteome</keyword>
<accession>A0AAE8N9E4</accession>
<name>A0AAE8N9E4_9PEZI</name>